<dbReference type="Pfam" id="PF04408">
    <property type="entry name" value="WHD_HA2"/>
    <property type="match status" value="1"/>
</dbReference>
<dbReference type="Pfam" id="PF00271">
    <property type="entry name" value="Helicase_C"/>
    <property type="match status" value="1"/>
</dbReference>
<dbReference type="GO" id="GO:0071013">
    <property type="term" value="C:catalytic step 2 spliceosome"/>
    <property type="evidence" value="ECO:0007669"/>
    <property type="project" value="TreeGrafter"/>
</dbReference>
<evidence type="ECO:0000256" key="4">
    <source>
        <dbReference type="ARBA" id="ARBA00022801"/>
    </source>
</evidence>
<comment type="catalytic activity">
    <reaction evidence="7">
        <text>ATP + H2O = ADP + phosphate + H(+)</text>
        <dbReference type="Rhea" id="RHEA:13065"/>
        <dbReference type="ChEBI" id="CHEBI:15377"/>
        <dbReference type="ChEBI" id="CHEBI:15378"/>
        <dbReference type="ChEBI" id="CHEBI:30616"/>
        <dbReference type="ChEBI" id="CHEBI:43474"/>
        <dbReference type="ChEBI" id="CHEBI:456216"/>
        <dbReference type="EC" id="3.6.4.13"/>
    </reaction>
</comment>
<feature type="domain" description="Helicase ATP-binding" evidence="9">
    <location>
        <begin position="60"/>
        <end position="225"/>
    </location>
</feature>
<keyword evidence="6" id="KW-0067">ATP-binding</keyword>
<evidence type="ECO:0000313" key="12">
    <source>
        <dbReference type="Proteomes" id="UP000677054"/>
    </source>
</evidence>
<dbReference type="InterPro" id="IPR002464">
    <property type="entry name" value="DNA/RNA_helicase_DEAH_CS"/>
</dbReference>
<comment type="similarity">
    <text evidence="1">Belongs to the DEAD box helicase family. DEAH subfamily.</text>
</comment>
<dbReference type="OrthoDB" id="10253254at2759"/>
<sequence length="688" mass="77446">MMQQPPRFLRPGDTRHGWEAEKPDLDPENNTTFVFNPNISKSIDQQRKRLPIFNVRNHIIYLMENFQTLVICGETGSGKSTQIPQYLIEAGWCRGGHMVGITEPRRVAATALATRVADERGTIVGDEVGYCIRFDDHTKPGLTQIKYMTEGILVCEMMADPLLRSYSVVMLDEVHERTLYTDVVLGLMKKIIKKRPDLRLIVSSATMDAEEISDYFNVKKDGKDTSIILSIPGRTFPIEVFYIRDPVPDYVRASVETAMRIHRLEEAGDILMFLTGQEEVDSAVSLIKQEVASLRKSKYDVLVLPMYGALPAGEQLRVFLNPGHKTRKIVVATNIAETSITIPGIVYVVDCGFVKLRCFNAKTRNDSLVIVPISRAEAQQRAGRAGRLRSGRVFRLYSEDAYEKLTPHLPCEMQRTDLAPVVLQLKALGIENILRFPFLSRPPAQHMILALDLLYALGAINDDGNLADPLGLQMAELPLDPKVSKMLLSSGEFGCTEEILTLVAMLQINNVFQRPSSGNRALEARRKRREFEVAEGDLITLLNVYNAFIKEKKSKQWCGVNFLNYKGLMRACEIRSSMAGLLRKFGVPSSSAAGDVQAVCRCITAGFFPNAAYLHHSGTYHTVRGEPGLHIHPTSVLYTEEQPQWILYAEVIHSSKIYVRDVTVIDPSWLEELAPHYYEKRIERPFSL</sequence>
<dbReference type="GO" id="GO:0003723">
    <property type="term" value="F:RNA binding"/>
    <property type="evidence" value="ECO:0007669"/>
    <property type="project" value="TreeGrafter"/>
</dbReference>
<keyword evidence="5" id="KW-0347">Helicase</keyword>
<accession>A0A7R8XB72</accession>
<dbReference type="PROSITE" id="PS00690">
    <property type="entry name" value="DEAH_ATP_HELICASE"/>
    <property type="match status" value="1"/>
</dbReference>
<evidence type="ECO:0000256" key="1">
    <source>
        <dbReference type="ARBA" id="ARBA00008792"/>
    </source>
</evidence>
<dbReference type="AlphaFoldDB" id="A0A7R8XB72"/>
<reference evidence="11" key="1">
    <citation type="submission" date="2020-11" db="EMBL/GenBank/DDBJ databases">
        <authorList>
            <person name="Tran Van P."/>
        </authorList>
    </citation>
    <scope>NUCLEOTIDE SEQUENCE</scope>
</reference>
<dbReference type="GO" id="GO:0003724">
    <property type="term" value="F:RNA helicase activity"/>
    <property type="evidence" value="ECO:0007669"/>
    <property type="project" value="UniProtKB-EC"/>
</dbReference>
<evidence type="ECO:0000256" key="5">
    <source>
        <dbReference type="ARBA" id="ARBA00022806"/>
    </source>
</evidence>
<dbReference type="InterPro" id="IPR011709">
    <property type="entry name" value="DEAD-box_helicase_OB_fold"/>
</dbReference>
<dbReference type="Pfam" id="PF21010">
    <property type="entry name" value="HA2_C"/>
    <property type="match status" value="1"/>
</dbReference>
<evidence type="ECO:0000256" key="3">
    <source>
        <dbReference type="ARBA" id="ARBA00022741"/>
    </source>
</evidence>
<dbReference type="PROSITE" id="PS51194">
    <property type="entry name" value="HELICASE_CTER"/>
    <property type="match status" value="1"/>
</dbReference>
<dbReference type="Gene3D" id="3.40.50.300">
    <property type="entry name" value="P-loop containing nucleotide triphosphate hydrolases"/>
    <property type="match status" value="2"/>
</dbReference>
<evidence type="ECO:0000256" key="6">
    <source>
        <dbReference type="ARBA" id="ARBA00022840"/>
    </source>
</evidence>
<dbReference type="FunFam" id="3.40.50.300:FF:000578">
    <property type="entry name" value="probable ATP-dependent RNA helicase DHX35"/>
    <property type="match status" value="1"/>
</dbReference>
<dbReference type="PANTHER" id="PTHR18934:SF136">
    <property type="entry name" value="ATP-DEPENDENT RNA HELICASE DHX35-RELATED"/>
    <property type="match status" value="1"/>
</dbReference>
<name>A0A7R8XB72_9CRUS</name>
<keyword evidence="3" id="KW-0547">Nucleotide-binding</keyword>
<dbReference type="EMBL" id="CAJPEV010000368">
    <property type="protein sequence ID" value="CAG0884537.1"/>
    <property type="molecule type" value="Genomic_DNA"/>
</dbReference>
<dbReference type="CDD" id="cd18791">
    <property type="entry name" value="SF2_C_RHA"/>
    <property type="match status" value="1"/>
</dbReference>
<dbReference type="FunFam" id="3.40.50.300:FF:000767">
    <property type="entry name" value="Putative ATP-dependent RNA helicase DHX35"/>
    <property type="match status" value="1"/>
</dbReference>
<gene>
    <name evidence="11" type="ORF">DSTB1V02_LOCUS3041</name>
</gene>
<evidence type="ECO:0000313" key="11">
    <source>
        <dbReference type="EMBL" id="CAD7243107.1"/>
    </source>
</evidence>
<keyword evidence="4" id="KW-0378">Hydrolase</keyword>
<feature type="domain" description="Helicase C-terminal" evidence="10">
    <location>
        <begin position="254"/>
        <end position="429"/>
    </location>
</feature>
<evidence type="ECO:0000256" key="8">
    <source>
        <dbReference type="SAM" id="MobiDB-lite"/>
    </source>
</evidence>
<dbReference type="InterPro" id="IPR001650">
    <property type="entry name" value="Helicase_C-like"/>
</dbReference>
<dbReference type="Proteomes" id="UP000677054">
    <property type="component" value="Unassembled WGS sequence"/>
</dbReference>
<dbReference type="GO" id="GO:0016787">
    <property type="term" value="F:hydrolase activity"/>
    <property type="evidence" value="ECO:0007669"/>
    <property type="project" value="UniProtKB-KW"/>
</dbReference>
<dbReference type="PANTHER" id="PTHR18934">
    <property type="entry name" value="ATP-DEPENDENT RNA HELICASE"/>
    <property type="match status" value="1"/>
</dbReference>
<evidence type="ECO:0000256" key="2">
    <source>
        <dbReference type="ARBA" id="ARBA00012552"/>
    </source>
</evidence>
<dbReference type="SMART" id="SM00487">
    <property type="entry name" value="DEXDc"/>
    <property type="match status" value="1"/>
</dbReference>
<dbReference type="Pfam" id="PF07717">
    <property type="entry name" value="OB_NTP_bind"/>
    <property type="match status" value="1"/>
</dbReference>
<feature type="region of interest" description="Disordered" evidence="8">
    <location>
        <begin position="1"/>
        <end position="26"/>
    </location>
</feature>
<dbReference type="InterPro" id="IPR007502">
    <property type="entry name" value="Helicase-assoc_dom"/>
</dbReference>
<dbReference type="InterPro" id="IPR027417">
    <property type="entry name" value="P-loop_NTPase"/>
</dbReference>
<evidence type="ECO:0000259" key="9">
    <source>
        <dbReference type="PROSITE" id="PS51192"/>
    </source>
</evidence>
<evidence type="ECO:0000256" key="7">
    <source>
        <dbReference type="ARBA" id="ARBA00047984"/>
    </source>
</evidence>
<dbReference type="EMBL" id="LR899885">
    <property type="protein sequence ID" value="CAD7243107.1"/>
    <property type="molecule type" value="Genomic_DNA"/>
</dbReference>
<dbReference type="Gene3D" id="1.20.120.1080">
    <property type="match status" value="1"/>
</dbReference>
<proteinExistence type="inferred from homology"/>
<dbReference type="SMART" id="SM00490">
    <property type="entry name" value="HELICc"/>
    <property type="match status" value="1"/>
</dbReference>
<organism evidence="11">
    <name type="scientific">Darwinula stevensoni</name>
    <dbReference type="NCBI Taxonomy" id="69355"/>
    <lineage>
        <taxon>Eukaryota</taxon>
        <taxon>Metazoa</taxon>
        <taxon>Ecdysozoa</taxon>
        <taxon>Arthropoda</taxon>
        <taxon>Crustacea</taxon>
        <taxon>Oligostraca</taxon>
        <taxon>Ostracoda</taxon>
        <taxon>Podocopa</taxon>
        <taxon>Podocopida</taxon>
        <taxon>Darwinulocopina</taxon>
        <taxon>Darwinuloidea</taxon>
        <taxon>Darwinulidae</taxon>
        <taxon>Darwinula</taxon>
    </lineage>
</organism>
<dbReference type="InterPro" id="IPR048333">
    <property type="entry name" value="HA2_WH"/>
</dbReference>
<dbReference type="SUPFAM" id="SSF52540">
    <property type="entry name" value="P-loop containing nucleoside triphosphate hydrolases"/>
    <property type="match status" value="1"/>
</dbReference>
<dbReference type="PROSITE" id="PS51192">
    <property type="entry name" value="HELICASE_ATP_BIND_1"/>
    <property type="match status" value="1"/>
</dbReference>
<feature type="compositionally biased region" description="Basic and acidic residues" evidence="8">
    <location>
        <begin position="10"/>
        <end position="25"/>
    </location>
</feature>
<dbReference type="SMART" id="SM00847">
    <property type="entry name" value="HA2"/>
    <property type="match status" value="1"/>
</dbReference>
<dbReference type="GO" id="GO:0005524">
    <property type="term" value="F:ATP binding"/>
    <property type="evidence" value="ECO:0007669"/>
    <property type="project" value="UniProtKB-KW"/>
</dbReference>
<protein>
    <recommendedName>
        <fullName evidence="2">RNA helicase</fullName>
        <ecNumber evidence="2">3.6.4.13</ecNumber>
    </recommendedName>
</protein>
<dbReference type="EC" id="3.6.4.13" evidence="2"/>
<evidence type="ECO:0000259" key="10">
    <source>
        <dbReference type="PROSITE" id="PS51194"/>
    </source>
</evidence>
<dbReference type="InterPro" id="IPR014001">
    <property type="entry name" value="Helicase_ATP-bd"/>
</dbReference>
<keyword evidence="12" id="KW-1185">Reference proteome</keyword>